<dbReference type="GO" id="GO:0008484">
    <property type="term" value="F:sulfuric ester hydrolase activity"/>
    <property type="evidence" value="ECO:0007669"/>
    <property type="project" value="InterPro"/>
</dbReference>
<dbReference type="InterPro" id="IPR000917">
    <property type="entry name" value="Sulfatase_N"/>
</dbReference>
<keyword evidence="6" id="KW-1185">Reference proteome</keyword>
<protein>
    <recommendedName>
        <fullName evidence="4">Protein kinase domain-containing protein</fullName>
    </recommendedName>
</protein>
<dbReference type="AlphaFoldDB" id="F0YIY7"/>
<dbReference type="eggNOG" id="KOG0667">
    <property type="taxonomic scope" value="Eukaryota"/>
</dbReference>
<evidence type="ECO:0000256" key="3">
    <source>
        <dbReference type="ARBA" id="ARBA00023180"/>
    </source>
</evidence>
<dbReference type="InParanoid" id="F0YIY7"/>
<dbReference type="PANTHER" id="PTHR10342">
    <property type="entry name" value="ARYLSULFATASE"/>
    <property type="match status" value="1"/>
</dbReference>
<dbReference type="KEGG" id="aaf:AURANDRAFT_66827"/>
<dbReference type="eggNOG" id="KOG3867">
    <property type="taxonomic scope" value="Eukaryota"/>
</dbReference>
<dbReference type="Pfam" id="PF00069">
    <property type="entry name" value="Pkinase"/>
    <property type="match status" value="1"/>
</dbReference>
<dbReference type="Gene3D" id="3.30.200.20">
    <property type="entry name" value="Phosphorylase Kinase, domain 1"/>
    <property type="match status" value="1"/>
</dbReference>
<dbReference type="Proteomes" id="UP000002729">
    <property type="component" value="Unassembled WGS sequence"/>
</dbReference>
<dbReference type="SMART" id="SM00220">
    <property type="entry name" value="S_TKc"/>
    <property type="match status" value="1"/>
</dbReference>
<dbReference type="SUPFAM" id="SSF53649">
    <property type="entry name" value="Alkaline phosphatase-like"/>
    <property type="match status" value="1"/>
</dbReference>
<dbReference type="PROSITE" id="PS00108">
    <property type="entry name" value="PROTEIN_KINASE_ST"/>
    <property type="match status" value="1"/>
</dbReference>
<dbReference type="SUPFAM" id="SSF56112">
    <property type="entry name" value="Protein kinase-like (PK-like)"/>
    <property type="match status" value="1"/>
</dbReference>
<dbReference type="GO" id="GO:0004672">
    <property type="term" value="F:protein kinase activity"/>
    <property type="evidence" value="ECO:0007669"/>
    <property type="project" value="InterPro"/>
</dbReference>
<organism evidence="6">
    <name type="scientific">Aureococcus anophagefferens</name>
    <name type="common">Harmful bloom alga</name>
    <dbReference type="NCBI Taxonomy" id="44056"/>
    <lineage>
        <taxon>Eukaryota</taxon>
        <taxon>Sar</taxon>
        <taxon>Stramenopiles</taxon>
        <taxon>Ochrophyta</taxon>
        <taxon>Pelagophyceae</taxon>
        <taxon>Pelagomonadales</taxon>
        <taxon>Pelagomonadaceae</taxon>
        <taxon>Aureococcus</taxon>
    </lineage>
</organism>
<keyword evidence="3" id="KW-0325">Glycoprotein</keyword>
<gene>
    <name evidence="5" type="ORF">AURANDRAFT_66827</name>
</gene>
<dbReference type="InterPro" id="IPR011009">
    <property type="entry name" value="Kinase-like_dom_sf"/>
</dbReference>
<evidence type="ECO:0000259" key="4">
    <source>
        <dbReference type="PROSITE" id="PS50011"/>
    </source>
</evidence>
<dbReference type="InterPro" id="IPR017850">
    <property type="entry name" value="Alkaline_phosphatase_core_sf"/>
</dbReference>
<evidence type="ECO:0000256" key="2">
    <source>
        <dbReference type="ARBA" id="ARBA00022837"/>
    </source>
</evidence>
<reference evidence="5 6" key="1">
    <citation type="journal article" date="2011" name="Proc. Natl. Acad. Sci. U.S.A.">
        <title>Niche of harmful alga Aureococcus anophagefferens revealed through ecogenomics.</title>
        <authorList>
            <person name="Gobler C.J."/>
            <person name="Berry D.L."/>
            <person name="Dyhrman S.T."/>
            <person name="Wilhelm S.W."/>
            <person name="Salamov A."/>
            <person name="Lobanov A.V."/>
            <person name="Zhang Y."/>
            <person name="Collier J.L."/>
            <person name="Wurch L.L."/>
            <person name="Kustka A.B."/>
            <person name="Dill B.D."/>
            <person name="Shah M."/>
            <person name="VerBerkmoes N.C."/>
            <person name="Kuo A."/>
            <person name="Terry A."/>
            <person name="Pangilinan J."/>
            <person name="Lindquist E.A."/>
            <person name="Lucas S."/>
            <person name="Paulsen I.T."/>
            <person name="Hattenrath-Lehmann T.K."/>
            <person name="Talmage S.C."/>
            <person name="Walker E.A."/>
            <person name="Koch F."/>
            <person name="Burson A.M."/>
            <person name="Marcoval M.A."/>
            <person name="Tang Y.Z."/>
            <person name="Lecleir G.R."/>
            <person name="Coyne K.J."/>
            <person name="Berg G.M."/>
            <person name="Bertrand E.M."/>
            <person name="Saito M.A."/>
            <person name="Gladyshev V.N."/>
            <person name="Grigoriev I.V."/>
        </authorList>
    </citation>
    <scope>NUCLEOTIDE SEQUENCE [LARGE SCALE GENOMIC DNA]</scope>
    <source>
        <strain evidence="6">CCMP 1984</strain>
    </source>
</reference>
<evidence type="ECO:0000256" key="1">
    <source>
        <dbReference type="ARBA" id="ARBA00022723"/>
    </source>
</evidence>
<feature type="domain" description="Protein kinase" evidence="4">
    <location>
        <begin position="602"/>
        <end position="905"/>
    </location>
</feature>
<dbReference type="PANTHER" id="PTHR10342:SF273">
    <property type="entry name" value="RE14504P"/>
    <property type="match status" value="1"/>
</dbReference>
<name>F0YIY7_AURAN</name>
<evidence type="ECO:0000313" key="5">
    <source>
        <dbReference type="EMBL" id="EGB04970.1"/>
    </source>
</evidence>
<dbReference type="InterPro" id="IPR008271">
    <property type="entry name" value="Ser/Thr_kinase_AS"/>
</dbReference>
<dbReference type="GeneID" id="20225969"/>
<dbReference type="RefSeq" id="XP_009040324.1">
    <property type="nucleotide sequence ID" value="XM_009042076.1"/>
</dbReference>
<dbReference type="GO" id="GO:0046872">
    <property type="term" value="F:metal ion binding"/>
    <property type="evidence" value="ECO:0007669"/>
    <property type="project" value="UniProtKB-KW"/>
</dbReference>
<dbReference type="InterPro" id="IPR047115">
    <property type="entry name" value="ARSB"/>
</dbReference>
<sequence>MADAAPWRRRTAALAAAAAVGSALALAVFVPWRRTAVPANMSAGAPSIRVDVSRPDSAKSAVKTLSDVPVGAGRPDIVHVVLDDVGMNDLWDSQDLAPEVFPHMLALAQDGVRLTNYYGQAFCTPARAALMSGKFGHRTGFANVDVDSAATLEISAWGNFSLANAGDQIFLSQRLATAGYEVHGVGKWNLGHCNAAFLPPSRGFKSYLGYYGAGIGYVSHEVEQSGNVENSFTRHFRDYSLVDMQRCTPQGCLSDASVIGEYSTILFTNESLRRIDGFSVENPTYLYVAYHGVHDDKQSNASGLDYPAAALEALEERRRNFGIALHAVDHGVGLLQQRLEKRSSDYVLVVHSDNGGSPCGTYCDSSNAPYRGMKFFDFEGGLKLPAFVYSPTRLASRGTYDGLMHHVDWTATFLRGLAGTLLDCSDCDSRDHWSAISSNSDDKYEIRDEVAFSSCMDSSAMNFLFDVDADPYETQNLYYDDAYVHVLRGFEDEAARIMREEYVHRTLPPGSPEGGADTIAAFLASSPTNDTVKHATMRAYVPSHNLSRSYRGGARERAPLVARACAETPQRHGVPSAASVARLAAAGATAAEPLDGLLCGRFRITKTLADGTFSRIALVEDRLFPHWRRRVAVKVLAAGFREVGRREAAVLALLQGARGLAIPEFFGAHESGPHYVIAMEACGPSLGELVKQSGPLGERDVRRVSSQLVAALAYCGAKRVIHADIKPENVLCARPVLGVDAEVRLIDFGNAIRPSEAVRYYDDFEIQSLGYRAPEVLAGVPFGYAIDMFSLGVVLVEAALGRALLRPARADRGAARAAIEAALGPFPAARFAGARFVVDDLGSAPAPADDGDRRRRHRDAVRRLLRDFPPRQPGDGAFASFAAAMLELDPDHRATPREALFHPFLADDFPFAAVFSDG</sequence>
<dbReference type="OrthoDB" id="408574at2759"/>
<dbReference type="Pfam" id="PF00884">
    <property type="entry name" value="Sulfatase"/>
    <property type="match status" value="1"/>
</dbReference>
<dbReference type="GO" id="GO:0005524">
    <property type="term" value="F:ATP binding"/>
    <property type="evidence" value="ECO:0007669"/>
    <property type="project" value="InterPro"/>
</dbReference>
<keyword evidence="1" id="KW-0479">Metal-binding</keyword>
<dbReference type="PROSITE" id="PS50011">
    <property type="entry name" value="PROTEIN_KINASE_DOM"/>
    <property type="match status" value="1"/>
</dbReference>
<keyword evidence="2" id="KW-0106">Calcium</keyword>
<proteinExistence type="predicted"/>
<dbReference type="Gene3D" id="1.10.510.10">
    <property type="entry name" value="Transferase(Phosphotransferase) domain 1"/>
    <property type="match status" value="1"/>
</dbReference>
<dbReference type="Gene3D" id="3.40.720.10">
    <property type="entry name" value="Alkaline Phosphatase, subunit A"/>
    <property type="match status" value="1"/>
</dbReference>
<dbReference type="EMBL" id="GL833145">
    <property type="protein sequence ID" value="EGB04970.1"/>
    <property type="molecule type" value="Genomic_DNA"/>
</dbReference>
<accession>F0YIY7</accession>
<dbReference type="InterPro" id="IPR000719">
    <property type="entry name" value="Prot_kinase_dom"/>
</dbReference>
<evidence type="ECO:0000313" key="6">
    <source>
        <dbReference type="Proteomes" id="UP000002729"/>
    </source>
</evidence>